<dbReference type="GeneID" id="97420866"/>
<sequence length="259" mass="29523">MPAINEWKTRAAEHLRRDSEDWRIEPRQARLLILVPFIIAVVAAAALPFKDFYLWLVNEDSLIEWLQFACLLAASIFLPLITVYLVRAKRWGIAALYAVVTLGVWFLTGEEISWGQRIFGWATPESLNEVNRQGETTVHNIRGVQELVPAAMLLASLYGACAPLVWAAAGKRWEQLKNRRLLIPPLCLVPAFLLAAGYRLFRLLIWPEPTFVISEYAEAMELSLYLGLAMFCWYNLRLLREPQPGPGRNQARGLHRRAA</sequence>
<feature type="transmembrane region" description="Helical" evidence="1">
    <location>
        <begin position="31"/>
        <end position="49"/>
    </location>
</feature>
<protein>
    <submittedName>
        <fullName evidence="2">Uncharacterized protein</fullName>
    </submittedName>
</protein>
<reference evidence="2" key="1">
    <citation type="submission" date="2023-07" db="EMBL/GenBank/DDBJ databases">
        <title>Sorghum-associated microbial communities from plants grown in Nebraska, USA.</title>
        <authorList>
            <person name="Schachtman D."/>
        </authorList>
    </citation>
    <scope>NUCLEOTIDE SEQUENCE</scope>
    <source>
        <strain evidence="2">BE261</strain>
    </source>
</reference>
<proteinExistence type="predicted"/>
<keyword evidence="1" id="KW-0812">Transmembrane</keyword>
<feature type="transmembrane region" description="Helical" evidence="1">
    <location>
        <begin position="91"/>
        <end position="108"/>
    </location>
</feature>
<evidence type="ECO:0000256" key="1">
    <source>
        <dbReference type="SAM" id="Phobius"/>
    </source>
</evidence>
<dbReference type="Proteomes" id="UP001262032">
    <property type="component" value="Unassembled WGS sequence"/>
</dbReference>
<comment type="caution">
    <text evidence="2">The sequence shown here is derived from an EMBL/GenBank/DDBJ whole genome shotgun (WGS) entry which is preliminary data.</text>
</comment>
<name>A0AAW8N8F9_PSEOX</name>
<accession>A0AAW8N8F9</accession>
<gene>
    <name evidence="2" type="ORF">J2X12_000513</name>
</gene>
<evidence type="ECO:0000313" key="3">
    <source>
        <dbReference type="Proteomes" id="UP001262032"/>
    </source>
</evidence>
<evidence type="ECO:0000313" key="2">
    <source>
        <dbReference type="EMBL" id="MDR7162512.1"/>
    </source>
</evidence>
<dbReference type="AlphaFoldDB" id="A0AAW8N8F9"/>
<dbReference type="RefSeq" id="WP_174180105.1">
    <property type="nucleotide sequence ID" value="NZ_JABTYH010000027.1"/>
</dbReference>
<dbReference type="EMBL" id="JAVDWN010000001">
    <property type="protein sequence ID" value="MDR7162512.1"/>
    <property type="molecule type" value="Genomic_DNA"/>
</dbReference>
<feature type="transmembrane region" description="Helical" evidence="1">
    <location>
        <begin position="147"/>
        <end position="169"/>
    </location>
</feature>
<feature type="transmembrane region" description="Helical" evidence="1">
    <location>
        <begin position="65"/>
        <end position="86"/>
    </location>
</feature>
<keyword evidence="1" id="KW-0472">Membrane</keyword>
<organism evidence="2 3">
    <name type="scientific">Pseudarthrobacter oxydans</name>
    <name type="common">Arthrobacter oxydans</name>
    <dbReference type="NCBI Taxonomy" id="1671"/>
    <lineage>
        <taxon>Bacteria</taxon>
        <taxon>Bacillati</taxon>
        <taxon>Actinomycetota</taxon>
        <taxon>Actinomycetes</taxon>
        <taxon>Micrococcales</taxon>
        <taxon>Micrococcaceae</taxon>
        <taxon>Pseudarthrobacter</taxon>
    </lineage>
</organism>
<feature type="transmembrane region" description="Helical" evidence="1">
    <location>
        <begin position="181"/>
        <end position="202"/>
    </location>
</feature>
<keyword evidence="1" id="KW-1133">Transmembrane helix</keyword>
<feature type="transmembrane region" description="Helical" evidence="1">
    <location>
        <begin position="222"/>
        <end position="239"/>
    </location>
</feature>